<dbReference type="STRING" id="1849047.A0A3D8QUD4"/>
<dbReference type="GO" id="GO:0046404">
    <property type="term" value="F:ATP-dependent polydeoxyribonucleotide 5'-hydroxyl-kinase activity"/>
    <property type="evidence" value="ECO:0007669"/>
    <property type="project" value="TreeGrafter"/>
</dbReference>
<dbReference type="InterPro" id="IPR013954">
    <property type="entry name" value="PNK3P"/>
</dbReference>
<comment type="caution">
    <text evidence="1">The sequence shown here is derived from an EMBL/GenBank/DDBJ whole genome shotgun (WGS) entry which is preliminary data.</text>
</comment>
<protein>
    <recommendedName>
        <fullName evidence="3">D,D-heptose 1,7-bisphosphate phosphatase</fullName>
    </recommendedName>
</protein>
<dbReference type="Proteomes" id="UP000256645">
    <property type="component" value="Unassembled WGS sequence"/>
</dbReference>
<sequence>MPFSQTPVKIAIFDLDSTLITTANGNLHALSPTDWKWWHPSVPNLLRSLVNCNQELVIVSNQGCFTTADGAEAAESLLFKEKMDAICHELDIKITIYAACSNDGYRKPRMGVWDVMAEDFRFDKGVKVEAYLVGDAAGRKSDHSDSDVHFADNLGIEFSTPEEFFLREKSKEEVGHKFDPKWHLPTNRSGTLNYKPSKNSLNTNNTTQFSTIPNLLLQRRV</sequence>
<organism evidence="1 2">
    <name type="scientific">Coleophoma cylindrospora</name>
    <dbReference type="NCBI Taxonomy" id="1849047"/>
    <lineage>
        <taxon>Eukaryota</taxon>
        <taxon>Fungi</taxon>
        <taxon>Dikarya</taxon>
        <taxon>Ascomycota</taxon>
        <taxon>Pezizomycotina</taxon>
        <taxon>Leotiomycetes</taxon>
        <taxon>Helotiales</taxon>
        <taxon>Dermateaceae</taxon>
        <taxon>Coleophoma</taxon>
    </lineage>
</organism>
<dbReference type="InterPro" id="IPR023214">
    <property type="entry name" value="HAD_sf"/>
</dbReference>
<dbReference type="Pfam" id="PF08645">
    <property type="entry name" value="PNK3P"/>
    <property type="match status" value="1"/>
</dbReference>
<accession>A0A3D8QUD4</accession>
<evidence type="ECO:0000313" key="2">
    <source>
        <dbReference type="Proteomes" id="UP000256645"/>
    </source>
</evidence>
<gene>
    <name evidence="1" type="ORF">BP6252_10775</name>
</gene>
<reference evidence="1 2" key="1">
    <citation type="journal article" date="2018" name="IMA Fungus">
        <title>IMA Genome-F 9: Draft genome sequence of Annulohypoxylon stygium, Aspergillus mulundensis, Berkeleyomyces basicola (syn. Thielaviopsis basicola), Ceratocystis smalleyi, two Cercospora beticola strains, Coleophoma cylindrospora, Fusarium fracticaudum, Phialophora cf. hyalina, and Morchella septimelata.</title>
        <authorList>
            <person name="Wingfield B.D."/>
            <person name="Bills G.F."/>
            <person name="Dong Y."/>
            <person name="Huang W."/>
            <person name="Nel W.J."/>
            <person name="Swalarsk-Parry B.S."/>
            <person name="Vaghefi N."/>
            <person name="Wilken P.M."/>
            <person name="An Z."/>
            <person name="de Beer Z.W."/>
            <person name="De Vos L."/>
            <person name="Chen L."/>
            <person name="Duong T.A."/>
            <person name="Gao Y."/>
            <person name="Hammerbacher A."/>
            <person name="Kikkert J.R."/>
            <person name="Li Y."/>
            <person name="Li H."/>
            <person name="Li K."/>
            <person name="Li Q."/>
            <person name="Liu X."/>
            <person name="Ma X."/>
            <person name="Naidoo K."/>
            <person name="Pethybridge S.J."/>
            <person name="Sun J."/>
            <person name="Steenkamp E.T."/>
            <person name="van der Nest M.A."/>
            <person name="van Wyk S."/>
            <person name="Wingfield M.J."/>
            <person name="Xiong C."/>
            <person name="Yue Q."/>
            <person name="Zhang X."/>
        </authorList>
    </citation>
    <scope>NUCLEOTIDE SEQUENCE [LARGE SCALE GENOMIC DNA]</scope>
    <source>
        <strain evidence="1 2">BP6252</strain>
    </source>
</reference>
<dbReference type="InterPro" id="IPR006549">
    <property type="entry name" value="HAD-SF_hydro_IIIA"/>
</dbReference>
<proteinExistence type="predicted"/>
<dbReference type="AlphaFoldDB" id="A0A3D8QUD4"/>
<dbReference type="SUPFAM" id="SSF56784">
    <property type="entry name" value="HAD-like"/>
    <property type="match status" value="1"/>
</dbReference>
<dbReference type="InterPro" id="IPR036412">
    <property type="entry name" value="HAD-like_sf"/>
</dbReference>
<dbReference type="NCBIfam" id="TIGR01664">
    <property type="entry name" value="DNA-3'-Pase"/>
    <property type="match status" value="1"/>
</dbReference>
<dbReference type="PANTHER" id="PTHR12083">
    <property type="entry name" value="BIFUNCTIONAL POLYNUCLEOTIDE PHOSPHATASE/KINASE"/>
    <property type="match status" value="1"/>
</dbReference>
<dbReference type="GO" id="GO:0003690">
    <property type="term" value="F:double-stranded DNA binding"/>
    <property type="evidence" value="ECO:0007669"/>
    <property type="project" value="TreeGrafter"/>
</dbReference>
<evidence type="ECO:0008006" key="3">
    <source>
        <dbReference type="Google" id="ProtNLM"/>
    </source>
</evidence>
<dbReference type="PANTHER" id="PTHR12083:SF9">
    <property type="entry name" value="BIFUNCTIONAL POLYNUCLEOTIDE PHOSPHATASE_KINASE"/>
    <property type="match status" value="1"/>
</dbReference>
<dbReference type="Gene3D" id="3.40.50.1000">
    <property type="entry name" value="HAD superfamily/HAD-like"/>
    <property type="match status" value="1"/>
</dbReference>
<dbReference type="InterPro" id="IPR006551">
    <property type="entry name" value="Polynucleotide_phosphatase"/>
</dbReference>
<dbReference type="GO" id="GO:0006281">
    <property type="term" value="P:DNA repair"/>
    <property type="evidence" value="ECO:0007669"/>
    <property type="project" value="TreeGrafter"/>
</dbReference>
<dbReference type="GO" id="GO:0046403">
    <property type="term" value="F:polynucleotide 3'-phosphatase activity"/>
    <property type="evidence" value="ECO:0007669"/>
    <property type="project" value="TreeGrafter"/>
</dbReference>
<dbReference type="NCBIfam" id="TIGR01662">
    <property type="entry name" value="HAD-SF-IIIA"/>
    <property type="match status" value="1"/>
</dbReference>
<name>A0A3D8QUD4_9HELO</name>
<dbReference type="EMBL" id="PDLM01000012">
    <property type="protein sequence ID" value="RDW65124.1"/>
    <property type="molecule type" value="Genomic_DNA"/>
</dbReference>
<evidence type="ECO:0000313" key="1">
    <source>
        <dbReference type="EMBL" id="RDW65124.1"/>
    </source>
</evidence>
<dbReference type="OrthoDB" id="19045at2759"/>
<keyword evidence="2" id="KW-1185">Reference proteome</keyword>